<dbReference type="KEGG" id="mis:MICPUN_63478"/>
<protein>
    <recommendedName>
        <fullName evidence="2">Helicase-associated domain-containing protein</fullName>
    </recommendedName>
</protein>
<feature type="domain" description="Helicase-associated" evidence="2">
    <location>
        <begin position="272"/>
        <end position="348"/>
    </location>
</feature>
<proteinExistence type="predicted"/>
<accession>C1EG15</accession>
<name>C1EG15_MICCC</name>
<dbReference type="Proteomes" id="UP000002009">
    <property type="component" value="Chromosome 13"/>
</dbReference>
<evidence type="ECO:0000313" key="3">
    <source>
        <dbReference type="EMBL" id="ACO66945.1"/>
    </source>
</evidence>
<dbReference type="InterPro" id="IPR005114">
    <property type="entry name" value="Helicase_assoc"/>
</dbReference>
<evidence type="ECO:0000313" key="4">
    <source>
        <dbReference type="Proteomes" id="UP000002009"/>
    </source>
</evidence>
<dbReference type="AlphaFoldDB" id="C1EG15"/>
<evidence type="ECO:0000256" key="1">
    <source>
        <dbReference type="SAM" id="MobiDB-lite"/>
    </source>
</evidence>
<dbReference type="Pfam" id="PF03457">
    <property type="entry name" value="HA"/>
    <property type="match status" value="2"/>
</dbReference>
<dbReference type="GeneID" id="8248369"/>
<feature type="region of interest" description="Disordered" evidence="1">
    <location>
        <begin position="21"/>
        <end position="64"/>
    </location>
</feature>
<sequence>MKSAREFCSPQTERDVVQVRGDLGPTVGGSTHVAASPSPVPSRTAPRRMDGSSERAAELSAGKDEEARLRALRMRSLAPKTSGRDYAQHLRQIGREEATSKNDVFVHKILPGLRYFFQKHHHLNISKTYVIPDDPGVPEAIRGFNLGKRVDNIRTRGDFVRHNAEYLEMLQSVGGETEAERFVWRSKDWIFYHQIMATLRFFKRRHGHLLVPRHYVCPPDPELARFNWGFTLGSVVHDMRDKNKGFYLDQEPERAKALADIDFPWELKSAHTWQIRDVPALAWFRRQHGHLAVPTDYVCPTGRGALASGLPKIALGMHLGRYAARLRQRGTTSPLDELKVKQLNELGFAWSLPDHFVRRTLAPVVTFYVAKYGHLSPPLTYTVPWGIKDVPRWAWGMNLHDRIYSLNRRSGNRWAGENGSREERQARVALIESTVRLARDKHSDEGF</sequence>
<keyword evidence="4" id="KW-1185">Reference proteome</keyword>
<dbReference type="eggNOG" id="ENOG502SB41">
    <property type="taxonomic scope" value="Eukaryota"/>
</dbReference>
<organism evidence="3 4">
    <name type="scientific">Micromonas commoda (strain RCC299 / NOUM17 / CCMP2709)</name>
    <name type="common">Picoplanktonic green alga</name>
    <dbReference type="NCBI Taxonomy" id="296587"/>
    <lineage>
        <taxon>Eukaryota</taxon>
        <taxon>Viridiplantae</taxon>
        <taxon>Chlorophyta</taxon>
        <taxon>Mamiellophyceae</taxon>
        <taxon>Mamiellales</taxon>
        <taxon>Mamiellaceae</taxon>
        <taxon>Micromonas</taxon>
    </lineage>
</organism>
<evidence type="ECO:0000259" key="2">
    <source>
        <dbReference type="Pfam" id="PF03457"/>
    </source>
</evidence>
<feature type="domain" description="Helicase-associated" evidence="2">
    <location>
        <begin position="196"/>
        <end position="263"/>
    </location>
</feature>
<dbReference type="RefSeq" id="XP_002505687.1">
    <property type="nucleotide sequence ID" value="XM_002505641.1"/>
</dbReference>
<reference evidence="3 4" key="1">
    <citation type="journal article" date="2009" name="Science">
        <title>Green evolution and dynamic adaptations revealed by genomes of the marine picoeukaryotes Micromonas.</title>
        <authorList>
            <person name="Worden A.Z."/>
            <person name="Lee J.H."/>
            <person name="Mock T."/>
            <person name="Rouze P."/>
            <person name="Simmons M.P."/>
            <person name="Aerts A.L."/>
            <person name="Allen A.E."/>
            <person name="Cuvelier M.L."/>
            <person name="Derelle E."/>
            <person name="Everett M.V."/>
            <person name="Foulon E."/>
            <person name="Grimwood J."/>
            <person name="Gundlach H."/>
            <person name="Henrissat B."/>
            <person name="Napoli C."/>
            <person name="McDonald S.M."/>
            <person name="Parker M.S."/>
            <person name="Rombauts S."/>
            <person name="Salamov A."/>
            <person name="Von Dassow P."/>
            <person name="Badger J.H."/>
            <person name="Coutinho P.M."/>
            <person name="Demir E."/>
            <person name="Dubchak I."/>
            <person name="Gentemann C."/>
            <person name="Eikrem W."/>
            <person name="Gready J.E."/>
            <person name="John U."/>
            <person name="Lanier W."/>
            <person name="Lindquist E.A."/>
            <person name="Lucas S."/>
            <person name="Mayer K.F."/>
            <person name="Moreau H."/>
            <person name="Not F."/>
            <person name="Otillar R."/>
            <person name="Panaud O."/>
            <person name="Pangilinan J."/>
            <person name="Paulsen I."/>
            <person name="Piegu B."/>
            <person name="Poliakov A."/>
            <person name="Robbens S."/>
            <person name="Schmutz J."/>
            <person name="Toulza E."/>
            <person name="Wyss T."/>
            <person name="Zelensky A."/>
            <person name="Zhou K."/>
            <person name="Armbrust E.V."/>
            <person name="Bhattacharya D."/>
            <person name="Goodenough U.W."/>
            <person name="Van de Peer Y."/>
            <person name="Grigoriev I.V."/>
        </authorList>
    </citation>
    <scope>NUCLEOTIDE SEQUENCE [LARGE SCALE GENOMIC DNA]</scope>
    <source>
        <strain evidence="4">RCC299 / NOUM17</strain>
    </source>
</reference>
<gene>
    <name evidence="3" type="ORF">MICPUN_63478</name>
</gene>
<dbReference type="InParanoid" id="C1EG15"/>
<dbReference type="PANTHER" id="PTHR37066">
    <property type="entry name" value="HELICASE-ASSOCIATED"/>
    <property type="match status" value="1"/>
</dbReference>
<dbReference type="PANTHER" id="PTHR37066:SF1">
    <property type="entry name" value="LNS2_PITP DOMAIN-CONTAINING PROTEIN"/>
    <property type="match status" value="1"/>
</dbReference>
<dbReference type="EMBL" id="CP001331">
    <property type="protein sequence ID" value="ACO66945.1"/>
    <property type="molecule type" value="Genomic_DNA"/>
</dbReference>
<feature type="compositionally biased region" description="Basic and acidic residues" evidence="1">
    <location>
        <begin position="47"/>
        <end position="64"/>
    </location>
</feature>
<dbReference type="OrthoDB" id="58760at2759"/>
<dbReference type="STRING" id="296587.C1EG15"/>